<dbReference type="EMBL" id="JAVDQD010000004">
    <property type="protein sequence ID" value="MDR6240379.1"/>
    <property type="molecule type" value="Genomic_DNA"/>
</dbReference>
<organism evidence="1 2">
    <name type="scientific">Aureibacter tunicatorum</name>
    <dbReference type="NCBI Taxonomy" id="866807"/>
    <lineage>
        <taxon>Bacteria</taxon>
        <taxon>Pseudomonadati</taxon>
        <taxon>Bacteroidota</taxon>
        <taxon>Cytophagia</taxon>
        <taxon>Cytophagales</taxon>
        <taxon>Persicobacteraceae</taxon>
        <taxon>Aureibacter</taxon>
    </lineage>
</organism>
<name>A0AAE3XS01_9BACT</name>
<keyword evidence="2" id="KW-1185">Reference proteome</keyword>
<dbReference type="Proteomes" id="UP001185092">
    <property type="component" value="Unassembled WGS sequence"/>
</dbReference>
<sequence>MNKSWKILNLINYLDFKFASHFKVKDFWEADLETIGFLNLDDSKMIYVSTLKSDKTFLFL</sequence>
<comment type="caution">
    <text evidence="1">The sequence shown here is derived from an EMBL/GenBank/DDBJ whole genome shotgun (WGS) entry which is preliminary data.</text>
</comment>
<evidence type="ECO:0000313" key="1">
    <source>
        <dbReference type="EMBL" id="MDR6240379.1"/>
    </source>
</evidence>
<reference evidence="1" key="1">
    <citation type="submission" date="2023-07" db="EMBL/GenBank/DDBJ databases">
        <title>Genomic Encyclopedia of Type Strains, Phase IV (KMG-IV): sequencing the most valuable type-strain genomes for metagenomic binning, comparative biology and taxonomic classification.</title>
        <authorList>
            <person name="Goeker M."/>
        </authorList>
    </citation>
    <scope>NUCLEOTIDE SEQUENCE</scope>
    <source>
        <strain evidence="1">DSM 26174</strain>
    </source>
</reference>
<evidence type="ECO:0000313" key="2">
    <source>
        <dbReference type="Proteomes" id="UP001185092"/>
    </source>
</evidence>
<proteinExistence type="predicted"/>
<dbReference type="AlphaFoldDB" id="A0AAE3XS01"/>
<gene>
    <name evidence="1" type="ORF">HNQ88_003445</name>
</gene>
<accession>A0AAE3XS01</accession>
<protein>
    <submittedName>
        <fullName evidence="1">Uncharacterized protein</fullName>
    </submittedName>
</protein>